<feature type="domain" description="IraD/Gp25-like" evidence="1">
    <location>
        <begin position="33"/>
        <end position="134"/>
    </location>
</feature>
<keyword evidence="4" id="KW-1185">Reference proteome</keyword>
<accession>A0AAQ1PGL6</accession>
<dbReference type="Proteomes" id="UP001239265">
    <property type="component" value="Unassembled WGS sequence"/>
</dbReference>
<dbReference type="InterPro" id="IPR007048">
    <property type="entry name" value="IraD/Gp25-like"/>
</dbReference>
<dbReference type="SUPFAM" id="SSF160719">
    <property type="entry name" value="gpW/gp25-like"/>
    <property type="match status" value="1"/>
</dbReference>
<evidence type="ECO:0000259" key="1">
    <source>
        <dbReference type="Pfam" id="PF04965"/>
    </source>
</evidence>
<dbReference type="KEGG" id="elb:VO54_01059"/>
<dbReference type="Pfam" id="PF04965">
    <property type="entry name" value="GPW_gp25"/>
    <property type="match status" value="1"/>
</dbReference>
<dbReference type="EMBL" id="JAUCQJ010000004">
    <property type="protein sequence ID" value="MDQ8749886.1"/>
    <property type="molecule type" value="Genomic_DNA"/>
</dbReference>
<reference evidence="2 5" key="2">
    <citation type="submission" date="2023-06" db="EMBL/GenBank/DDBJ databases">
        <title>Nosocomial Elizabethkingia miricola genome.</title>
        <authorList>
            <person name="Morgado S."/>
            <person name="Fonseca E."/>
            <person name="Freitas F."/>
            <person name="Vicente A.C."/>
        </authorList>
    </citation>
    <scope>NUCLEOTIDE SEQUENCE [LARGE SCALE GENOMIC DNA]</scope>
    <source>
        <strain evidence="2 5">EM15</strain>
    </source>
</reference>
<gene>
    <name evidence="3" type="ORF">LX74_01465</name>
    <name evidence="2" type="ORF">QT385_14620</name>
</gene>
<dbReference type="AlphaFoldDB" id="A0AAQ1PGL6"/>
<evidence type="ECO:0000313" key="2">
    <source>
        <dbReference type="EMBL" id="MDQ8749886.1"/>
    </source>
</evidence>
<comment type="caution">
    <text evidence="2">The sequence shown here is derived from an EMBL/GenBank/DDBJ whole genome shotgun (WGS) entry which is preliminary data.</text>
</comment>
<evidence type="ECO:0000313" key="4">
    <source>
        <dbReference type="Proteomes" id="UP000324513"/>
    </source>
</evidence>
<sequence length="152" mass="17559">MFIRIAMEGINYRFPFNPSALMTENGSIETCDIAESIAQNIMLLIITKKGENRYDENYGNDVWNVEFDNGISSAVWENVFINSLKRQISDYEHRLVNPQIKAHIVFVEHNYDTRNFTEIKKKVKIAINAKLEATGEQFNFATELFLSPMSID</sequence>
<evidence type="ECO:0000313" key="3">
    <source>
        <dbReference type="EMBL" id="TYO92505.1"/>
    </source>
</evidence>
<organism evidence="2 5">
    <name type="scientific">Elizabethkingia miricola</name>
    <name type="common">Chryseobacterium miricola</name>
    <dbReference type="NCBI Taxonomy" id="172045"/>
    <lineage>
        <taxon>Bacteria</taxon>
        <taxon>Pseudomonadati</taxon>
        <taxon>Bacteroidota</taxon>
        <taxon>Flavobacteriia</taxon>
        <taxon>Flavobacteriales</taxon>
        <taxon>Weeksellaceae</taxon>
        <taxon>Elizabethkingia</taxon>
    </lineage>
</organism>
<reference evidence="3 4" key="1">
    <citation type="submission" date="2019-07" db="EMBL/GenBank/DDBJ databases">
        <title>Genomic Encyclopedia of Archaeal and Bacterial Type Strains, Phase II (KMG-II): from individual species to whole genera.</title>
        <authorList>
            <person name="Goeker M."/>
        </authorList>
    </citation>
    <scope>NUCLEOTIDE SEQUENCE [LARGE SCALE GENOMIC DNA]</scope>
    <source>
        <strain evidence="3 4">DSM 14571</strain>
    </source>
</reference>
<name>A0AAQ1PGL6_ELIMR</name>
<evidence type="ECO:0000313" key="5">
    <source>
        <dbReference type="Proteomes" id="UP001239265"/>
    </source>
</evidence>
<proteinExistence type="predicted"/>
<dbReference type="EMBL" id="VNHK01000004">
    <property type="protein sequence ID" value="TYO92505.1"/>
    <property type="molecule type" value="Genomic_DNA"/>
</dbReference>
<dbReference type="Gene3D" id="3.10.450.40">
    <property type="match status" value="1"/>
</dbReference>
<dbReference type="Proteomes" id="UP000324513">
    <property type="component" value="Unassembled WGS sequence"/>
</dbReference>
<protein>
    <submittedName>
        <fullName evidence="2">GPW/gp25 family protein</fullName>
    </submittedName>
    <submittedName>
        <fullName evidence="3">Gene 25-like lysozyme</fullName>
    </submittedName>
</protein>